<dbReference type="InterPro" id="IPR014529">
    <property type="entry name" value="UCP026631"/>
</dbReference>
<keyword evidence="1" id="KW-0812">Transmembrane</keyword>
<dbReference type="EMBL" id="QYZD01000002">
    <property type="protein sequence ID" value="RJG26217.1"/>
    <property type="molecule type" value="Genomic_DNA"/>
</dbReference>
<reference evidence="3 4" key="1">
    <citation type="submission" date="2018-09" db="EMBL/GenBank/DDBJ databases">
        <title>Paenibacillus SK2017-BO5.</title>
        <authorList>
            <person name="Piskunova J.V."/>
            <person name="Dubiley S.A."/>
            <person name="Severinov K.V."/>
        </authorList>
    </citation>
    <scope>NUCLEOTIDE SEQUENCE [LARGE SCALE GENOMIC DNA]</scope>
    <source>
        <strain evidence="3 4">BO5</strain>
    </source>
</reference>
<dbReference type="Proteomes" id="UP000266177">
    <property type="component" value="Unassembled WGS sequence"/>
</dbReference>
<organism evidence="3 4">
    <name type="scientific">Paenibacillus thiaminolyticus</name>
    <name type="common">Bacillus thiaminolyticus</name>
    <dbReference type="NCBI Taxonomy" id="49283"/>
    <lineage>
        <taxon>Bacteria</taxon>
        <taxon>Bacillati</taxon>
        <taxon>Bacillota</taxon>
        <taxon>Bacilli</taxon>
        <taxon>Bacillales</taxon>
        <taxon>Paenibacillaceae</taxon>
        <taxon>Paenibacillus</taxon>
    </lineage>
</organism>
<feature type="transmembrane region" description="Helical" evidence="1">
    <location>
        <begin position="353"/>
        <end position="378"/>
    </location>
</feature>
<evidence type="ECO:0000256" key="1">
    <source>
        <dbReference type="SAM" id="Phobius"/>
    </source>
</evidence>
<dbReference type="PANTHER" id="PTHR34473">
    <property type="entry name" value="UPF0699 TRANSMEMBRANE PROTEIN YDBS"/>
    <property type="match status" value="1"/>
</dbReference>
<evidence type="ECO:0000313" key="3">
    <source>
        <dbReference type="EMBL" id="RJG26217.1"/>
    </source>
</evidence>
<feature type="domain" description="YdbS-like PH" evidence="2">
    <location>
        <begin position="397"/>
        <end position="474"/>
    </location>
</feature>
<dbReference type="AlphaFoldDB" id="A0A3A3GMW4"/>
<feature type="transmembrane region" description="Helical" evidence="1">
    <location>
        <begin position="44"/>
        <end position="66"/>
    </location>
</feature>
<dbReference type="PIRSF" id="PIRSF026631">
    <property type="entry name" value="UCP026631"/>
    <property type="match status" value="1"/>
</dbReference>
<proteinExistence type="predicted"/>
<sequence length="492" mass="56936">MHTIHRQHPIKIAVHLYRTIRYMIIPYTLLLFREIKAGTGQQPYWVYGVAVVIALSILLWSVISWWKDTYQIGESEIVIQRGVLITTQRTIPLERITNISIEQTWTDRLVGSATAELHTSDSNEEADARFVLTRRNADMLLAKMNRPMSGVSNQAKPNWVLQPKDILMRAISSNSFWLGVPLCLTIVTYVWEWVEPSTEEGVSLIRFFQDEIWKEILTTELIPVLLALLGIIALCVFASWLLSLAMMQVRYHKWSVIRDSDYIHIQYGWYERKSISLRTTKIQSIRVKEQVFSRFFGYVSIWMDSVGYAGEKKVKLLLPAIHCSEMHAALEMLLPEFTIVTPQRHLPAGKAMYFVWLPVIVVSLVIVVSAILSLWAWLTIPFAAAIYWRESRKYSGTLWEVHGNQCVIAKPGLTRTTVYVQRQSIQSITSRQTRIQRIFGIFQIELVIDSPSKAKEYVFTGASQEDVQQLLYWYKNRGTSKYLWIVNEEKVV</sequence>
<feature type="transmembrane region" description="Helical" evidence="1">
    <location>
        <begin position="12"/>
        <end position="32"/>
    </location>
</feature>
<accession>A0A3A3GMW4</accession>
<feature type="transmembrane region" description="Helical" evidence="1">
    <location>
        <begin position="221"/>
        <end position="245"/>
    </location>
</feature>
<protein>
    <recommendedName>
        <fullName evidence="2">YdbS-like PH domain-containing protein</fullName>
    </recommendedName>
</protein>
<dbReference type="InterPro" id="IPR005182">
    <property type="entry name" value="YdbS-like_PH"/>
</dbReference>
<name>A0A3A3GMW4_PANTH</name>
<dbReference type="OrthoDB" id="2195155at2"/>
<feature type="domain" description="YdbS-like PH" evidence="2">
    <location>
        <begin position="65"/>
        <end position="128"/>
    </location>
</feature>
<evidence type="ECO:0000313" key="4">
    <source>
        <dbReference type="Proteomes" id="UP000266177"/>
    </source>
</evidence>
<keyword evidence="1" id="KW-1133">Transmembrane helix</keyword>
<evidence type="ECO:0000259" key="2">
    <source>
        <dbReference type="Pfam" id="PF03703"/>
    </source>
</evidence>
<feature type="transmembrane region" description="Helical" evidence="1">
    <location>
        <begin position="176"/>
        <end position="194"/>
    </location>
</feature>
<gene>
    <name evidence="3" type="ORF">DQX05_04845</name>
</gene>
<dbReference type="PANTHER" id="PTHR34473:SF2">
    <property type="entry name" value="UPF0699 TRANSMEMBRANE PROTEIN YDBT"/>
    <property type="match status" value="1"/>
</dbReference>
<comment type="caution">
    <text evidence="3">The sequence shown here is derived from an EMBL/GenBank/DDBJ whole genome shotgun (WGS) entry which is preliminary data.</text>
</comment>
<feature type="domain" description="YdbS-like PH" evidence="2">
    <location>
        <begin position="252"/>
        <end position="324"/>
    </location>
</feature>
<dbReference type="Pfam" id="PF03703">
    <property type="entry name" value="bPH_2"/>
    <property type="match status" value="3"/>
</dbReference>
<dbReference type="RefSeq" id="WP_119791367.1">
    <property type="nucleotide sequence ID" value="NZ_QYZD01000002.1"/>
</dbReference>
<keyword evidence="1" id="KW-0472">Membrane</keyword>